<dbReference type="SUPFAM" id="SSF54506">
    <property type="entry name" value="Diaminopimelate epimerase-like"/>
    <property type="match status" value="1"/>
</dbReference>
<dbReference type="PANTHER" id="PTHR13774">
    <property type="entry name" value="PHENAZINE BIOSYNTHESIS PROTEIN"/>
    <property type="match status" value="1"/>
</dbReference>
<feature type="active site" evidence="3">
    <location>
        <position position="46"/>
    </location>
</feature>
<dbReference type="Gene3D" id="3.10.310.10">
    <property type="entry name" value="Diaminopimelate Epimerase, Chain A, domain 1"/>
    <property type="match status" value="2"/>
</dbReference>
<dbReference type="PANTHER" id="PTHR13774:SF17">
    <property type="entry name" value="PHENAZINE BIOSYNTHESIS-LIKE DOMAIN-CONTAINING PROTEIN"/>
    <property type="match status" value="1"/>
</dbReference>
<dbReference type="RefSeq" id="WP_039754841.1">
    <property type="nucleotide sequence ID" value="NZ_JTCM02000028.1"/>
</dbReference>
<dbReference type="EMBL" id="JTCM02000028">
    <property type="protein sequence ID" value="NEU73753.1"/>
    <property type="molecule type" value="Genomic_DNA"/>
</dbReference>
<dbReference type="PIRSF" id="PIRSF016184">
    <property type="entry name" value="PhzC_PhzF"/>
    <property type="match status" value="1"/>
</dbReference>
<keyword evidence="5" id="KW-1185">Reference proteome</keyword>
<accession>A0A846H9J9</accession>
<gene>
    <name evidence="4" type="ORF">PI95_014585</name>
</gene>
<evidence type="ECO:0000313" key="4">
    <source>
        <dbReference type="EMBL" id="NEU73753.1"/>
    </source>
</evidence>
<evidence type="ECO:0000256" key="1">
    <source>
        <dbReference type="ARBA" id="ARBA00008270"/>
    </source>
</evidence>
<evidence type="ECO:0000256" key="3">
    <source>
        <dbReference type="PIRSR" id="PIRSR016184-1"/>
    </source>
</evidence>
<name>A0A846H9J9_9CYAN</name>
<organism evidence="4 5">
    <name type="scientific">Hassallia byssoidea VB512170</name>
    <dbReference type="NCBI Taxonomy" id="1304833"/>
    <lineage>
        <taxon>Bacteria</taxon>
        <taxon>Bacillati</taxon>
        <taxon>Cyanobacteriota</taxon>
        <taxon>Cyanophyceae</taxon>
        <taxon>Nostocales</taxon>
        <taxon>Tolypothrichaceae</taxon>
        <taxon>Hassallia</taxon>
    </lineage>
</organism>
<dbReference type="NCBIfam" id="TIGR00654">
    <property type="entry name" value="PhzF_family"/>
    <property type="match status" value="1"/>
</dbReference>
<proteinExistence type="inferred from homology"/>
<dbReference type="GO" id="GO:0005737">
    <property type="term" value="C:cytoplasm"/>
    <property type="evidence" value="ECO:0007669"/>
    <property type="project" value="TreeGrafter"/>
</dbReference>
<keyword evidence="2" id="KW-0413">Isomerase</keyword>
<dbReference type="Pfam" id="PF02567">
    <property type="entry name" value="PhzC-PhzF"/>
    <property type="match status" value="1"/>
</dbReference>
<dbReference type="AlphaFoldDB" id="A0A846H9J9"/>
<sequence>MKQTIIQVDAFTAKPFAGNPAAVCVLSAPQDDIWMQNVAQEMNLSETAFLLPQAEGYNLRWFTPSVEVDLCGHATLASAHVLWSEGHLSPEETAQFHTRSGLLTAQLQGEWIELNFPSKLTETATAPEELTKALGVKFKYVGKNNFAYLVEVESEAIARNLKPDFTLLETLSTKGVIVTSRADTAEYDFVSRFFAPKVGINEDPVTGSAHCCLAPYWSDRLGKNEFIAYQASARGGVVRVRHAGERVYLGGQAVTVLRGELC</sequence>
<dbReference type="Proteomes" id="UP000031549">
    <property type="component" value="Unassembled WGS sequence"/>
</dbReference>
<reference evidence="4 5" key="1">
    <citation type="journal article" date="2015" name="Genome Announc.">
        <title>Draft Genome Sequence of Cyanobacterium Hassallia byssoidea Strain VB512170, Isolated from Monuments in India.</title>
        <authorList>
            <person name="Singh D."/>
            <person name="Chandrababunaidu M.M."/>
            <person name="Panda A."/>
            <person name="Sen D."/>
            <person name="Bhattacharyya S."/>
            <person name="Adhikary S.P."/>
            <person name="Tripathy S."/>
        </authorList>
    </citation>
    <scope>NUCLEOTIDE SEQUENCE [LARGE SCALE GENOMIC DNA]</scope>
    <source>
        <strain evidence="4 5">VB512170</strain>
    </source>
</reference>
<evidence type="ECO:0000256" key="2">
    <source>
        <dbReference type="ARBA" id="ARBA00023235"/>
    </source>
</evidence>
<dbReference type="GO" id="GO:0016853">
    <property type="term" value="F:isomerase activity"/>
    <property type="evidence" value="ECO:0007669"/>
    <property type="project" value="UniProtKB-KW"/>
</dbReference>
<protein>
    <submittedName>
        <fullName evidence="4">PhzF family phenazine biosynthesis protein</fullName>
    </submittedName>
</protein>
<comment type="similarity">
    <text evidence="1">Belongs to the PhzF family.</text>
</comment>
<evidence type="ECO:0000313" key="5">
    <source>
        <dbReference type="Proteomes" id="UP000031549"/>
    </source>
</evidence>
<dbReference type="InterPro" id="IPR003719">
    <property type="entry name" value="Phenazine_PhzF-like"/>
</dbReference>
<comment type="caution">
    <text evidence="4">The sequence shown here is derived from an EMBL/GenBank/DDBJ whole genome shotgun (WGS) entry which is preliminary data.</text>
</comment>